<evidence type="ECO:0000256" key="4">
    <source>
        <dbReference type="ARBA" id="ARBA00022989"/>
    </source>
</evidence>
<evidence type="ECO:0000256" key="7">
    <source>
        <dbReference type="SAM" id="Phobius"/>
    </source>
</evidence>
<evidence type="ECO:0000256" key="3">
    <source>
        <dbReference type="ARBA" id="ARBA00022692"/>
    </source>
</evidence>
<dbReference type="EMBL" id="CBLX010000023">
    <property type="protein sequence ID" value="CDG40757.1"/>
    <property type="molecule type" value="Genomic_DNA"/>
</dbReference>
<evidence type="ECO:0000256" key="6">
    <source>
        <dbReference type="ARBA" id="ARBA00043993"/>
    </source>
</evidence>
<reference evidence="9 10" key="1">
    <citation type="journal article" date="2014" name="Genome Biol. Evol.">
        <title>Acetic acid bacteria genomes reveal functional traits for adaptation to life in insect guts.</title>
        <authorList>
            <person name="Chouaia B."/>
            <person name="Gaiarsa S."/>
            <person name="Crotti E."/>
            <person name="Comandatore F."/>
            <person name="Degli Esposti M."/>
            <person name="Ricci I."/>
            <person name="Alma A."/>
            <person name="Favia G."/>
            <person name="Bandi C."/>
            <person name="Daffonchio D."/>
        </authorList>
    </citation>
    <scope>NUCLEOTIDE SEQUENCE [LARGE SCALE GENOMIC DNA]</scope>
    <source>
        <strain evidence="9 10">SF2.1</strain>
    </source>
</reference>
<reference evidence="9 10" key="2">
    <citation type="journal article" date="2014" name="PLoS ONE">
        <title>Evolution of mitochondria reconstructed from the energy metabolism of living bacteria.</title>
        <authorList>
            <person name="Degli Esposti M."/>
            <person name="Chouaia B."/>
            <person name="Comandatore F."/>
            <person name="Crotti E."/>
            <person name="Sassera D."/>
            <person name="Lievens P.M."/>
            <person name="Daffonchio D."/>
            <person name="Bandi C."/>
        </authorList>
    </citation>
    <scope>NUCLEOTIDE SEQUENCE [LARGE SCALE GENOMIC DNA]</scope>
    <source>
        <strain evidence="9 10">SF2.1</strain>
    </source>
</reference>
<keyword evidence="3 7" id="KW-0812">Transmembrane</keyword>
<evidence type="ECO:0000313" key="9">
    <source>
        <dbReference type="EMBL" id="CDG40757.1"/>
    </source>
</evidence>
<protein>
    <recommendedName>
        <fullName evidence="8">Integral membrane bound transporter domain-containing protein</fullName>
    </recommendedName>
</protein>
<keyword evidence="4 7" id="KW-1133">Transmembrane helix</keyword>
<dbReference type="Pfam" id="PF13515">
    <property type="entry name" value="FUSC_2"/>
    <property type="match status" value="1"/>
</dbReference>
<dbReference type="AlphaFoldDB" id="A0A060QLY9"/>
<evidence type="ECO:0000256" key="5">
    <source>
        <dbReference type="ARBA" id="ARBA00023136"/>
    </source>
</evidence>
<accession>A0A060QLY9</accession>
<feature type="transmembrane region" description="Helical" evidence="7">
    <location>
        <begin position="90"/>
        <end position="107"/>
    </location>
</feature>
<comment type="subcellular location">
    <subcellularLocation>
        <location evidence="1">Cell membrane</location>
        <topology evidence="1">Multi-pass membrane protein</topology>
    </subcellularLocation>
</comment>
<feature type="transmembrane region" description="Helical" evidence="7">
    <location>
        <begin position="114"/>
        <end position="134"/>
    </location>
</feature>
<dbReference type="Proteomes" id="UP000027583">
    <property type="component" value="Unassembled WGS sequence"/>
</dbReference>
<comment type="caution">
    <text evidence="9">The sequence shown here is derived from an EMBL/GenBank/DDBJ whole genome shotgun (WGS) entry which is preliminary data.</text>
</comment>
<dbReference type="GeneID" id="78227763"/>
<keyword evidence="2" id="KW-1003">Cell membrane</keyword>
<evidence type="ECO:0000259" key="8">
    <source>
        <dbReference type="Pfam" id="PF13515"/>
    </source>
</evidence>
<comment type="similarity">
    <text evidence="6">Belongs to the YccS/YhfK family.</text>
</comment>
<feature type="domain" description="Integral membrane bound transporter" evidence="8">
    <location>
        <begin position="29"/>
        <end position="153"/>
    </location>
</feature>
<feature type="transmembrane region" description="Helical" evidence="7">
    <location>
        <begin position="140"/>
        <end position="158"/>
    </location>
</feature>
<evidence type="ECO:0000256" key="2">
    <source>
        <dbReference type="ARBA" id="ARBA00022475"/>
    </source>
</evidence>
<evidence type="ECO:0000256" key="1">
    <source>
        <dbReference type="ARBA" id="ARBA00004651"/>
    </source>
</evidence>
<dbReference type="RefSeq" id="WP_051757754.1">
    <property type="nucleotide sequence ID" value="NZ_CBLX010000023.1"/>
</dbReference>
<dbReference type="GO" id="GO:0005886">
    <property type="term" value="C:plasma membrane"/>
    <property type="evidence" value="ECO:0007669"/>
    <property type="project" value="UniProtKB-SubCell"/>
</dbReference>
<organism evidence="9 10">
    <name type="scientific">Asaia bogorensis</name>
    <dbReference type="NCBI Taxonomy" id="91915"/>
    <lineage>
        <taxon>Bacteria</taxon>
        <taxon>Pseudomonadati</taxon>
        <taxon>Pseudomonadota</taxon>
        <taxon>Alphaproteobacteria</taxon>
        <taxon>Acetobacterales</taxon>
        <taxon>Acetobacteraceae</taxon>
        <taxon>Asaia</taxon>
    </lineage>
</organism>
<keyword evidence="5 7" id="KW-0472">Membrane</keyword>
<gene>
    <name evidence="9" type="ORF">ASAP_2712</name>
</gene>
<dbReference type="PANTHER" id="PTHR30509">
    <property type="entry name" value="P-HYDROXYBENZOIC ACID EFFLUX PUMP SUBUNIT-RELATED"/>
    <property type="match status" value="1"/>
</dbReference>
<proteinExistence type="inferred from homology"/>
<dbReference type="eggNOG" id="COG1289">
    <property type="taxonomic scope" value="Bacteria"/>
</dbReference>
<evidence type="ECO:0000313" key="10">
    <source>
        <dbReference type="Proteomes" id="UP000027583"/>
    </source>
</evidence>
<dbReference type="InterPro" id="IPR049453">
    <property type="entry name" value="Memb_transporter_dom"/>
</dbReference>
<dbReference type="PANTHER" id="PTHR30509:SF9">
    <property type="entry name" value="MULTIDRUG RESISTANCE PROTEIN MDTO"/>
    <property type="match status" value="1"/>
</dbReference>
<name>A0A060QLY9_9PROT</name>
<sequence>MPFASLLRAREDGEAPWRQMVRTLVAVALCWIIGEATGLDETIWALITALIVTQSSIDQTFSTARDQIIGTLVGAVVGTLAITARLILGFYWPIFCVALLPLAYMAAVRPSLRFAGVTLMIVYLLPSHGANPYWPLTERLTAIFLGVIVALVVSFVVLHASARRRGFLTAGRMFREMDELLQAALRRQEMWSELEARNDHCARNLLVINECVAEAYRENWGLLEKRHPILTVLPALMRRMLSDTMLVARAINAGKDRGGFSGVAGLHTGLSHAYRSLARRCEIHAAGKAHEKPYRPGREDVLSALPTLGQDALPEMHFVIALLRQDMRRATDVLMSTPESRAKDLRDMIGK</sequence>